<reference evidence="1 2" key="1">
    <citation type="submission" date="2015-01" db="EMBL/GenBank/DDBJ databases">
        <title>Evolution of Trichinella species and genotypes.</title>
        <authorList>
            <person name="Korhonen P.K."/>
            <person name="Edoardo P."/>
            <person name="Giuseppe L.R."/>
            <person name="Gasser R.B."/>
        </authorList>
    </citation>
    <scope>NUCLEOTIDE SEQUENCE [LARGE SCALE GENOMIC DNA]</scope>
    <source>
        <strain evidence="1">ISS120</strain>
    </source>
</reference>
<gene>
    <name evidence="1" type="ORF">T03_17260</name>
</gene>
<dbReference type="Proteomes" id="UP000054653">
    <property type="component" value="Unassembled WGS sequence"/>
</dbReference>
<organism evidence="1 2">
    <name type="scientific">Trichinella britovi</name>
    <name type="common">Parasitic roundworm</name>
    <dbReference type="NCBI Taxonomy" id="45882"/>
    <lineage>
        <taxon>Eukaryota</taxon>
        <taxon>Metazoa</taxon>
        <taxon>Ecdysozoa</taxon>
        <taxon>Nematoda</taxon>
        <taxon>Enoplea</taxon>
        <taxon>Dorylaimia</taxon>
        <taxon>Trichinellida</taxon>
        <taxon>Trichinellidae</taxon>
        <taxon>Trichinella</taxon>
    </lineage>
</organism>
<keyword evidence="2" id="KW-1185">Reference proteome</keyword>
<evidence type="ECO:0000313" key="1">
    <source>
        <dbReference type="EMBL" id="KRY45035.1"/>
    </source>
</evidence>
<comment type="caution">
    <text evidence="1">The sequence shown here is derived from an EMBL/GenBank/DDBJ whole genome shotgun (WGS) entry which is preliminary data.</text>
</comment>
<evidence type="ECO:0000313" key="2">
    <source>
        <dbReference type="Proteomes" id="UP000054653"/>
    </source>
</evidence>
<sequence length="111" mass="13025">MYDRNVMERMLFSYQCGRGWVAPAFKRPMQTLTGLWNLAALHFCSFRAQFISTSSSVHTFNITVSVIHLRMRCINGYGELWKNTVHQNENQGTNRQDIHMRLLMLNPFNIN</sequence>
<proteinExistence type="predicted"/>
<dbReference type="EMBL" id="JYDI01000424">
    <property type="protein sequence ID" value="KRY45035.1"/>
    <property type="molecule type" value="Genomic_DNA"/>
</dbReference>
<protein>
    <submittedName>
        <fullName evidence="1">Uncharacterized protein</fullName>
    </submittedName>
</protein>
<accession>A0A0V1C6T7</accession>
<dbReference type="AlphaFoldDB" id="A0A0V1C6T7"/>
<name>A0A0V1C6T7_TRIBR</name>